<dbReference type="Gene3D" id="3.40.390.10">
    <property type="entry name" value="Collagenase (Catalytic Domain)"/>
    <property type="match status" value="2"/>
</dbReference>
<protein>
    <recommendedName>
        <fullName evidence="8">Metalloendopeptidase</fullName>
        <ecNumber evidence="8">3.4.24.-</ecNumber>
    </recommendedName>
</protein>
<evidence type="ECO:0000313" key="11">
    <source>
        <dbReference type="Proteomes" id="UP000054047"/>
    </source>
</evidence>
<evidence type="ECO:0000256" key="6">
    <source>
        <dbReference type="ARBA" id="ARBA00023157"/>
    </source>
</evidence>
<name>A0A0C2DVM9_9BILA</name>
<dbReference type="EMBL" id="KN726917">
    <property type="protein sequence ID" value="KIH66907.1"/>
    <property type="molecule type" value="Genomic_DNA"/>
</dbReference>
<feature type="binding site" evidence="7">
    <location>
        <position position="160"/>
    </location>
    <ligand>
        <name>Zn(2+)</name>
        <dbReference type="ChEBI" id="CHEBI:29105"/>
        <note>catalytic</note>
    </ligand>
</feature>
<evidence type="ECO:0000256" key="5">
    <source>
        <dbReference type="ARBA" id="ARBA00023049"/>
    </source>
</evidence>
<dbReference type="PANTHER" id="PTHR10127">
    <property type="entry name" value="DISCOIDIN, CUB, EGF, LAMININ , AND ZINC METALLOPROTEASE DOMAIN CONTAINING"/>
    <property type="match status" value="1"/>
</dbReference>
<keyword evidence="4 7" id="KW-0862">Zinc</keyword>
<dbReference type="PROSITE" id="PS51864">
    <property type="entry name" value="ASTACIN"/>
    <property type="match status" value="1"/>
</dbReference>
<evidence type="ECO:0000256" key="3">
    <source>
        <dbReference type="ARBA" id="ARBA00022801"/>
    </source>
</evidence>
<dbReference type="PANTHER" id="PTHR10127:SF780">
    <property type="entry name" value="METALLOENDOPEPTIDASE"/>
    <property type="match status" value="1"/>
</dbReference>
<dbReference type="OrthoDB" id="291007at2759"/>
<dbReference type="SMART" id="SM00235">
    <property type="entry name" value="ZnMc"/>
    <property type="match status" value="1"/>
</dbReference>
<evidence type="ECO:0000259" key="9">
    <source>
        <dbReference type="PROSITE" id="PS51864"/>
    </source>
</evidence>
<keyword evidence="11" id="KW-1185">Reference proteome</keyword>
<reference evidence="10 11" key="1">
    <citation type="submission" date="2013-12" db="EMBL/GenBank/DDBJ databases">
        <title>Draft genome of the parsitic nematode Ancylostoma duodenale.</title>
        <authorList>
            <person name="Mitreva M."/>
        </authorList>
    </citation>
    <scope>NUCLEOTIDE SEQUENCE [LARGE SCALE GENOMIC DNA]</scope>
    <source>
        <strain evidence="10 11">Zhejiang</strain>
    </source>
</reference>
<dbReference type="InterPro" id="IPR006026">
    <property type="entry name" value="Peptidase_Metallo"/>
</dbReference>
<evidence type="ECO:0000313" key="10">
    <source>
        <dbReference type="EMBL" id="KIH66907.1"/>
    </source>
</evidence>
<feature type="binding site" evidence="7">
    <location>
        <position position="164"/>
    </location>
    <ligand>
        <name>Zn(2+)</name>
        <dbReference type="ChEBI" id="CHEBI:29105"/>
        <note>catalytic</note>
    </ligand>
</feature>
<evidence type="ECO:0000256" key="8">
    <source>
        <dbReference type="RuleBase" id="RU361183"/>
    </source>
</evidence>
<dbReference type="GO" id="GO:0006508">
    <property type="term" value="P:proteolysis"/>
    <property type="evidence" value="ECO:0007669"/>
    <property type="project" value="UniProtKB-KW"/>
</dbReference>
<sequence length="245" mass="28310">MESKLVMPGSEDTIERRERVKEMIESLRIRNLRQQRGGKVGKYCFAFEITKPDPMYRGPKSNDTTPDIPELNHEVNSWLYEADMVLTEDQVYALVTGSQGKKAKKRSLQTDPNAFWTPSIPINYTFDKSLSNDAVRTIRTAIKFWQDNTCLSFKFGIVTHEIGHALGFYHTQSRYDRDDYVDVEFSNISPDMQYNFAKRTPLTENHFGQKYDYGSIMQYNAYAFAVGPNKYTVIAKQILYVNSMG</sequence>
<dbReference type="SUPFAM" id="SSF55486">
    <property type="entry name" value="Metalloproteases ('zincins'), catalytic domain"/>
    <property type="match status" value="1"/>
</dbReference>
<evidence type="ECO:0000256" key="7">
    <source>
        <dbReference type="PROSITE-ProRule" id="PRU01211"/>
    </source>
</evidence>
<keyword evidence="3 7" id="KW-0378">Hydrolase</keyword>
<feature type="binding site" evidence="7">
    <location>
        <position position="170"/>
    </location>
    <ligand>
        <name>Zn(2+)</name>
        <dbReference type="ChEBI" id="CHEBI:29105"/>
        <note>catalytic</note>
    </ligand>
</feature>
<evidence type="ECO:0000256" key="4">
    <source>
        <dbReference type="ARBA" id="ARBA00022833"/>
    </source>
</evidence>
<keyword evidence="1 7" id="KW-0645">Protease</keyword>
<feature type="domain" description="Peptidase M12A" evidence="9">
    <location>
        <begin position="147"/>
        <end position="245"/>
    </location>
</feature>
<dbReference type="EC" id="3.4.24.-" evidence="8"/>
<dbReference type="GO" id="GO:0004222">
    <property type="term" value="F:metalloendopeptidase activity"/>
    <property type="evidence" value="ECO:0007669"/>
    <property type="project" value="UniProtKB-UniRule"/>
</dbReference>
<evidence type="ECO:0000256" key="1">
    <source>
        <dbReference type="ARBA" id="ARBA00022670"/>
    </source>
</evidence>
<dbReference type="PRINTS" id="PR00480">
    <property type="entry name" value="ASTACIN"/>
</dbReference>
<proteinExistence type="predicted"/>
<dbReference type="InterPro" id="IPR001506">
    <property type="entry name" value="Peptidase_M12A"/>
</dbReference>
<comment type="cofactor">
    <cofactor evidence="7 8">
        <name>Zn(2+)</name>
        <dbReference type="ChEBI" id="CHEBI:29105"/>
    </cofactor>
    <text evidence="7 8">Binds 1 zinc ion per subunit.</text>
</comment>
<comment type="caution">
    <text evidence="7">Lacks conserved residue(s) required for the propagation of feature annotation.</text>
</comment>
<organism evidence="10 11">
    <name type="scientific">Ancylostoma duodenale</name>
    <dbReference type="NCBI Taxonomy" id="51022"/>
    <lineage>
        <taxon>Eukaryota</taxon>
        <taxon>Metazoa</taxon>
        <taxon>Ecdysozoa</taxon>
        <taxon>Nematoda</taxon>
        <taxon>Chromadorea</taxon>
        <taxon>Rhabditida</taxon>
        <taxon>Rhabditina</taxon>
        <taxon>Rhabditomorpha</taxon>
        <taxon>Strongyloidea</taxon>
        <taxon>Ancylostomatidae</taxon>
        <taxon>Ancylostomatinae</taxon>
        <taxon>Ancylostoma</taxon>
    </lineage>
</organism>
<dbReference type="AlphaFoldDB" id="A0A0C2DVM9"/>
<gene>
    <name evidence="10" type="ORF">ANCDUO_02764</name>
</gene>
<dbReference type="MEROPS" id="M12.A10"/>
<evidence type="ECO:0000256" key="2">
    <source>
        <dbReference type="ARBA" id="ARBA00022723"/>
    </source>
</evidence>
<keyword evidence="6" id="KW-1015">Disulfide bond</keyword>
<accession>A0A0C2DVM9</accession>
<keyword evidence="5 7" id="KW-0482">Metalloprotease</keyword>
<dbReference type="GO" id="GO:0008270">
    <property type="term" value="F:zinc ion binding"/>
    <property type="evidence" value="ECO:0007669"/>
    <property type="project" value="UniProtKB-UniRule"/>
</dbReference>
<dbReference type="Proteomes" id="UP000054047">
    <property type="component" value="Unassembled WGS sequence"/>
</dbReference>
<dbReference type="InterPro" id="IPR024079">
    <property type="entry name" value="MetalloPept_cat_dom_sf"/>
</dbReference>
<keyword evidence="2 7" id="KW-0479">Metal-binding</keyword>
<dbReference type="Pfam" id="PF01400">
    <property type="entry name" value="Astacin"/>
    <property type="match status" value="1"/>
</dbReference>
<feature type="active site" evidence="7">
    <location>
        <position position="161"/>
    </location>
</feature>